<reference evidence="2 3" key="1">
    <citation type="submission" date="2017-12" db="EMBL/GenBank/DDBJ databases">
        <title>Phylogenetic diversity of female urinary microbiome.</title>
        <authorList>
            <person name="Thomas-White K."/>
            <person name="Wolfe A.J."/>
        </authorList>
    </citation>
    <scope>NUCLEOTIDE SEQUENCE [LARGE SCALE GENOMIC DNA]</scope>
    <source>
        <strain evidence="2 3">UMB0319</strain>
    </source>
</reference>
<dbReference type="Pfam" id="PF04991">
    <property type="entry name" value="LicD"/>
    <property type="match status" value="1"/>
</dbReference>
<dbReference type="PANTHER" id="PTHR43404">
    <property type="entry name" value="LIPOPOLYSACCHARIDE CHOLINEPHOSPHOTRANSFERASE LICD"/>
    <property type="match status" value="1"/>
</dbReference>
<dbReference type="InterPro" id="IPR007074">
    <property type="entry name" value="LicD/FKTN/FKRP_NTP_transf"/>
</dbReference>
<dbReference type="GO" id="GO:0009100">
    <property type="term" value="P:glycoprotein metabolic process"/>
    <property type="evidence" value="ECO:0007669"/>
    <property type="project" value="UniProtKB-ARBA"/>
</dbReference>
<evidence type="ECO:0000313" key="3">
    <source>
        <dbReference type="Proteomes" id="UP000234778"/>
    </source>
</evidence>
<sequence length="279" mass="32378">MAALTMEEIREVELGCLRELDRVCRAHGLRYALAYGTLIGAMRHKGFIPWDDDIDVYMPRSDYEELYRLFRVGELGSRYTLTSYRDHSSIYPFFKLVDTRTRAEESFLNERHASGLWVDIFPLDYVDIESPRLKRVAAQAYRLVYWRHVAATDPRFATSARARALKYAIYPLTRRIDQYRLARRADELARSVNLDPAARSPRARYVLLVDDRMERNILAPSDLFPVGEAFFEGERFPVPAKAADVLTAYYGTWEQIPPPDQRPPAHLRRVVWVGGDSEK</sequence>
<gene>
    <name evidence="2" type="ORF">CYJ26_03420</name>
</gene>
<evidence type="ECO:0000259" key="1">
    <source>
        <dbReference type="Pfam" id="PF04991"/>
    </source>
</evidence>
<feature type="domain" description="LicD/FKTN/FKRP nucleotidyltransferase" evidence="1">
    <location>
        <begin position="24"/>
        <end position="251"/>
    </location>
</feature>
<dbReference type="Proteomes" id="UP000234778">
    <property type="component" value="Unassembled WGS sequence"/>
</dbReference>
<comment type="caution">
    <text evidence="2">The sequence shown here is derived from an EMBL/GenBank/DDBJ whole genome shotgun (WGS) entry which is preliminary data.</text>
</comment>
<proteinExistence type="predicted"/>
<dbReference type="GeneID" id="81707985"/>
<organism evidence="2 3">
    <name type="scientific">Actinomyces urogenitalis</name>
    <dbReference type="NCBI Taxonomy" id="103621"/>
    <lineage>
        <taxon>Bacteria</taxon>
        <taxon>Bacillati</taxon>
        <taxon>Actinomycetota</taxon>
        <taxon>Actinomycetes</taxon>
        <taxon>Actinomycetales</taxon>
        <taxon>Actinomycetaceae</taxon>
        <taxon>Actinomyces</taxon>
    </lineage>
</organism>
<dbReference type="PANTHER" id="PTHR43404:SF2">
    <property type="entry name" value="LIPOPOLYSACCHARIDE CHOLINEPHOSPHOTRANSFERASE LICD"/>
    <property type="match status" value="1"/>
</dbReference>
<dbReference type="EMBL" id="PKHA01000002">
    <property type="protein sequence ID" value="PKY99188.1"/>
    <property type="molecule type" value="Genomic_DNA"/>
</dbReference>
<dbReference type="AlphaFoldDB" id="A0A2I1KUB2"/>
<protein>
    <submittedName>
        <fullName evidence="2">LicD family protein</fullName>
    </submittedName>
</protein>
<dbReference type="RefSeq" id="WP_006549056.1">
    <property type="nucleotide sequence ID" value="NZ_CP136961.1"/>
</dbReference>
<accession>A0A2I1KUB2</accession>
<dbReference type="InterPro" id="IPR052942">
    <property type="entry name" value="LPS_cholinephosphotransferase"/>
</dbReference>
<name>A0A2I1KUB2_9ACTO</name>
<evidence type="ECO:0000313" key="2">
    <source>
        <dbReference type="EMBL" id="PKY99188.1"/>
    </source>
</evidence>